<dbReference type="Proteomes" id="UP000014760">
    <property type="component" value="Unassembled WGS sequence"/>
</dbReference>
<gene>
    <name evidence="2" type="ORF">CAPTEDRAFT_184936</name>
</gene>
<organism evidence="2">
    <name type="scientific">Capitella teleta</name>
    <name type="common">Polychaete worm</name>
    <dbReference type="NCBI Taxonomy" id="283909"/>
    <lineage>
        <taxon>Eukaryota</taxon>
        <taxon>Metazoa</taxon>
        <taxon>Spiralia</taxon>
        <taxon>Lophotrochozoa</taxon>
        <taxon>Annelida</taxon>
        <taxon>Polychaeta</taxon>
        <taxon>Sedentaria</taxon>
        <taxon>Scolecida</taxon>
        <taxon>Capitellidae</taxon>
        <taxon>Capitella</taxon>
    </lineage>
</organism>
<dbReference type="EnsemblMetazoa" id="CapteT184936">
    <property type="protein sequence ID" value="CapteP184936"/>
    <property type="gene ID" value="CapteG184936"/>
</dbReference>
<evidence type="ECO:0000256" key="1">
    <source>
        <dbReference type="SAM" id="SignalP"/>
    </source>
</evidence>
<dbReference type="EMBL" id="AMQN01009912">
    <property type="status" value="NOT_ANNOTATED_CDS"/>
    <property type="molecule type" value="Genomic_DNA"/>
</dbReference>
<feature type="signal peptide" evidence="1">
    <location>
        <begin position="1"/>
        <end position="21"/>
    </location>
</feature>
<dbReference type="Gene3D" id="3.40.1620.60">
    <property type="match status" value="1"/>
</dbReference>
<protein>
    <recommendedName>
        <fullName evidence="5">Peptidase M12B domain-containing protein</fullName>
    </recommendedName>
</protein>
<reference evidence="4" key="1">
    <citation type="submission" date="2012-12" db="EMBL/GenBank/DDBJ databases">
        <authorList>
            <person name="Hellsten U."/>
            <person name="Grimwood J."/>
            <person name="Chapman J.A."/>
            <person name="Shapiro H."/>
            <person name="Aerts A."/>
            <person name="Otillar R.P."/>
            <person name="Terry A.Y."/>
            <person name="Boore J.L."/>
            <person name="Simakov O."/>
            <person name="Marletaz F."/>
            <person name="Cho S.-J."/>
            <person name="Edsinger-Gonzales E."/>
            <person name="Havlak P."/>
            <person name="Kuo D.-H."/>
            <person name="Larsson T."/>
            <person name="Lv J."/>
            <person name="Arendt D."/>
            <person name="Savage R."/>
            <person name="Osoegawa K."/>
            <person name="de Jong P."/>
            <person name="Lindberg D.R."/>
            <person name="Seaver E.C."/>
            <person name="Weisblat D.A."/>
            <person name="Putnam N.H."/>
            <person name="Grigoriev I.V."/>
            <person name="Rokhsar D.S."/>
        </authorList>
    </citation>
    <scope>NUCLEOTIDE SEQUENCE</scope>
    <source>
        <strain evidence="4">I ESC-2004</strain>
    </source>
</reference>
<name>R7U0I5_CAPTE</name>
<reference evidence="3" key="3">
    <citation type="submission" date="2015-06" db="UniProtKB">
        <authorList>
            <consortium name="EnsemblMetazoa"/>
        </authorList>
    </citation>
    <scope>IDENTIFICATION</scope>
</reference>
<evidence type="ECO:0000313" key="3">
    <source>
        <dbReference type="EnsemblMetazoa" id="CapteP184936"/>
    </source>
</evidence>
<dbReference type="AlphaFoldDB" id="R7U0I5"/>
<keyword evidence="4" id="KW-1185">Reference proteome</keyword>
<evidence type="ECO:0000313" key="2">
    <source>
        <dbReference type="EMBL" id="ELT99718.1"/>
    </source>
</evidence>
<reference evidence="2 4" key="2">
    <citation type="journal article" date="2013" name="Nature">
        <title>Insights into bilaterian evolution from three spiralian genomes.</title>
        <authorList>
            <person name="Simakov O."/>
            <person name="Marletaz F."/>
            <person name="Cho S.J."/>
            <person name="Edsinger-Gonzales E."/>
            <person name="Havlak P."/>
            <person name="Hellsten U."/>
            <person name="Kuo D.H."/>
            <person name="Larsson T."/>
            <person name="Lv J."/>
            <person name="Arendt D."/>
            <person name="Savage R."/>
            <person name="Osoegawa K."/>
            <person name="de Jong P."/>
            <person name="Grimwood J."/>
            <person name="Chapman J.A."/>
            <person name="Shapiro H."/>
            <person name="Aerts A."/>
            <person name="Otillar R.P."/>
            <person name="Terry A.Y."/>
            <person name="Boore J.L."/>
            <person name="Grigoriev I.V."/>
            <person name="Lindberg D.R."/>
            <person name="Seaver E.C."/>
            <person name="Weisblat D.A."/>
            <person name="Putnam N.H."/>
            <person name="Rokhsar D.S."/>
        </authorList>
    </citation>
    <scope>NUCLEOTIDE SEQUENCE</scope>
    <source>
        <strain evidence="2 4">I ESC-2004</strain>
    </source>
</reference>
<dbReference type="EMBL" id="KB306576">
    <property type="protein sequence ID" value="ELT99718.1"/>
    <property type="molecule type" value="Genomic_DNA"/>
</dbReference>
<proteinExistence type="predicted"/>
<dbReference type="HOGENOM" id="CLU_809512_0_0_1"/>
<sequence length="343" mass="38280">MGHMIICACVLFFCVVPAVPGTPEGTPESVPEDSKAPSRQKRAVPQYAIIRLLMMPDLDYYITELLYIGKNNPLQAAYLTRKSLTEKFHLLVKAVNMQFRELDNVPAFKANNFHIRVQLPDENINFPLNGVIFNQSIIDVQNTNWHQVRQFVRDLIPSTKTYNLAILFTDHDVTHHTFADVGGLSYGDACGSPPAVAIMQETFGMASARHIAQAVARSSGNVRACLIDKTAYINYEEDYMLTDDLGLMKNEYNKHYQCSSLHWSKCRTNAKNLRNIDDECAMLTCPLSGGQCALGHSVLSGTPCGTGSRSNRRCYLGKCVSASLLRAYHGRDPFTYSGHKLYA</sequence>
<keyword evidence="1" id="KW-0732">Signal</keyword>
<evidence type="ECO:0000313" key="4">
    <source>
        <dbReference type="Proteomes" id="UP000014760"/>
    </source>
</evidence>
<accession>R7U0I5</accession>
<feature type="chain" id="PRO_5008787531" description="Peptidase M12B domain-containing protein" evidence="1">
    <location>
        <begin position="22"/>
        <end position="343"/>
    </location>
</feature>
<evidence type="ECO:0008006" key="5">
    <source>
        <dbReference type="Google" id="ProtNLM"/>
    </source>
</evidence>